<dbReference type="RefSeq" id="WP_093549827.1">
    <property type="nucleotide sequence ID" value="NZ_JAVSGH010000001.1"/>
</dbReference>
<reference evidence="2" key="1">
    <citation type="submission" date="2024-05" db="EMBL/GenBank/DDBJ databases">
        <title>30 novel species of actinomycetes from the DSMZ collection.</title>
        <authorList>
            <person name="Nouioui I."/>
        </authorList>
    </citation>
    <scope>NUCLEOTIDE SEQUENCE</scope>
    <source>
        <strain evidence="2">DSM 41972</strain>
    </source>
</reference>
<evidence type="ECO:0000259" key="1">
    <source>
        <dbReference type="Pfam" id="PF04149"/>
    </source>
</evidence>
<feature type="domain" description="DUF397" evidence="1">
    <location>
        <begin position="7"/>
        <end position="60"/>
    </location>
</feature>
<organism evidence="2 3">
    <name type="scientific">Streptomyces althioticus subsp. attaecolombicae</name>
    <dbReference type="NCBI Taxonomy" id="3075534"/>
    <lineage>
        <taxon>Bacteria</taxon>
        <taxon>Bacillati</taxon>
        <taxon>Actinomycetota</taxon>
        <taxon>Actinomycetes</taxon>
        <taxon>Kitasatosporales</taxon>
        <taxon>Streptomycetaceae</taxon>
        <taxon>Streptomyces</taxon>
        <taxon>Streptomyces althioticus group</taxon>
    </lineage>
</organism>
<evidence type="ECO:0000313" key="3">
    <source>
        <dbReference type="Proteomes" id="UP001181313"/>
    </source>
</evidence>
<gene>
    <name evidence="2" type="ORF">ROS62_00545</name>
</gene>
<proteinExistence type="predicted"/>
<keyword evidence="3" id="KW-1185">Reference proteome</keyword>
<accession>A0ABU3HRY3</accession>
<dbReference type="Pfam" id="PF04149">
    <property type="entry name" value="DUF397"/>
    <property type="match status" value="1"/>
</dbReference>
<dbReference type="EMBL" id="JAVSGH010000001">
    <property type="protein sequence ID" value="MDT3723454.1"/>
    <property type="molecule type" value="Genomic_DNA"/>
</dbReference>
<dbReference type="InterPro" id="IPR007278">
    <property type="entry name" value="DUF397"/>
</dbReference>
<dbReference type="Proteomes" id="UP001181313">
    <property type="component" value="Unassembled WGS sequence"/>
</dbReference>
<protein>
    <submittedName>
        <fullName evidence="2">DUF397 domain-containing protein</fullName>
    </submittedName>
</protein>
<comment type="caution">
    <text evidence="2">The sequence shown here is derived from an EMBL/GenBank/DDBJ whole genome shotgun (WGS) entry which is preliminary data.</text>
</comment>
<name>A0ABU3HRY3_9ACTN</name>
<sequence>MSSLGELDWFKSSYSGSESGSCGEVAFAVGGMYVRDFGERGGPQFVVRAVARRDFVGRVKR</sequence>
<evidence type="ECO:0000313" key="2">
    <source>
        <dbReference type="EMBL" id="MDT3723454.1"/>
    </source>
</evidence>